<organism evidence="3 4">
    <name type="scientific">Rhynchospora breviuscula</name>
    <dbReference type="NCBI Taxonomy" id="2022672"/>
    <lineage>
        <taxon>Eukaryota</taxon>
        <taxon>Viridiplantae</taxon>
        <taxon>Streptophyta</taxon>
        <taxon>Embryophyta</taxon>
        <taxon>Tracheophyta</taxon>
        <taxon>Spermatophyta</taxon>
        <taxon>Magnoliopsida</taxon>
        <taxon>Liliopsida</taxon>
        <taxon>Poales</taxon>
        <taxon>Cyperaceae</taxon>
        <taxon>Cyperoideae</taxon>
        <taxon>Rhynchosporeae</taxon>
        <taxon>Rhynchospora</taxon>
    </lineage>
</organism>
<evidence type="ECO:0000313" key="4">
    <source>
        <dbReference type="Proteomes" id="UP001151287"/>
    </source>
</evidence>
<dbReference type="PANTHER" id="PTHR31923:SF3">
    <property type="entry name" value="BSD DOMAIN-CONTAINING PROTEIN"/>
    <property type="match status" value="1"/>
</dbReference>
<feature type="region of interest" description="Disordered" evidence="1">
    <location>
        <begin position="158"/>
        <end position="177"/>
    </location>
</feature>
<proteinExistence type="predicted"/>
<name>A0A9Q0D2H9_9POAL</name>
<dbReference type="InterPro" id="IPR035925">
    <property type="entry name" value="BSD_dom_sf"/>
</dbReference>
<sequence length="177" mass="20217">MSWSSLPWPFNKGRNGGDLTNERSGKELEDEEFGITDSLLDFVKTFTIDTFKSYPLNQGDPTAESHRTGGANVRTDLTQWQEQHAVHILSKAKEISKLRYDLCPRHMKDKEFWTIYFLLVKTHIAPYEIRAIQKAKLKSMDTSGEISQKKAVIEVEMMESNNGTSSTGDLDDEINRD</sequence>
<dbReference type="SMART" id="SM00751">
    <property type="entry name" value="BSD"/>
    <property type="match status" value="1"/>
</dbReference>
<accession>A0A9Q0D2H9</accession>
<dbReference type="OrthoDB" id="47923at2759"/>
<evidence type="ECO:0000259" key="2">
    <source>
        <dbReference type="PROSITE" id="PS50858"/>
    </source>
</evidence>
<dbReference type="InterPro" id="IPR005607">
    <property type="entry name" value="BSD_dom"/>
</dbReference>
<protein>
    <recommendedName>
        <fullName evidence="2">BSD domain-containing protein</fullName>
    </recommendedName>
</protein>
<feature type="compositionally biased region" description="Polar residues" evidence="1">
    <location>
        <begin position="159"/>
        <end position="168"/>
    </location>
</feature>
<dbReference type="PANTHER" id="PTHR31923">
    <property type="entry name" value="BSD DOMAIN-CONTAINING PROTEIN"/>
    <property type="match status" value="1"/>
</dbReference>
<evidence type="ECO:0000256" key="1">
    <source>
        <dbReference type="SAM" id="MobiDB-lite"/>
    </source>
</evidence>
<dbReference type="AlphaFoldDB" id="A0A9Q0D2H9"/>
<dbReference type="SUPFAM" id="SSF140383">
    <property type="entry name" value="BSD domain-like"/>
    <property type="match status" value="1"/>
</dbReference>
<dbReference type="PROSITE" id="PS50858">
    <property type="entry name" value="BSD"/>
    <property type="match status" value="1"/>
</dbReference>
<dbReference type="Proteomes" id="UP001151287">
    <property type="component" value="Unassembled WGS sequence"/>
</dbReference>
<gene>
    <name evidence="3" type="ORF">LUZ63_004412</name>
</gene>
<dbReference type="EMBL" id="JAMQYH010000001">
    <property type="protein sequence ID" value="KAJ1704633.1"/>
    <property type="molecule type" value="Genomic_DNA"/>
</dbReference>
<dbReference type="Pfam" id="PF03909">
    <property type="entry name" value="BSD"/>
    <property type="match status" value="1"/>
</dbReference>
<comment type="caution">
    <text evidence="3">The sequence shown here is derived from an EMBL/GenBank/DDBJ whole genome shotgun (WGS) entry which is preliminary data.</text>
</comment>
<keyword evidence="4" id="KW-1185">Reference proteome</keyword>
<reference evidence="3" key="1">
    <citation type="journal article" date="2022" name="Cell">
        <title>Repeat-based holocentromeres influence genome architecture and karyotype evolution.</title>
        <authorList>
            <person name="Hofstatter P.G."/>
            <person name="Thangavel G."/>
            <person name="Lux T."/>
            <person name="Neumann P."/>
            <person name="Vondrak T."/>
            <person name="Novak P."/>
            <person name="Zhang M."/>
            <person name="Costa L."/>
            <person name="Castellani M."/>
            <person name="Scott A."/>
            <person name="Toegelov H."/>
            <person name="Fuchs J."/>
            <person name="Mata-Sucre Y."/>
            <person name="Dias Y."/>
            <person name="Vanzela A.L.L."/>
            <person name="Huettel B."/>
            <person name="Almeida C.C.S."/>
            <person name="Simkova H."/>
            <person name="Souza G."/>
            <person name="Pedrosa-Harand A."/>
            <person name="Macas J."/>
            <person name="Mayer K.F.X."/>
            <person name="Houben A."/>
            <person name="Marques A."/>
        </authorList>
    </citation>
    <scope>NUCLEOTIDE SEQUENCE</scope>
    <source>
        <strain evidence="3">RhyBre1mFocal</strain>
    </source>
</reference>
<evidence type="ECO:0000313" key="3">
    <source>
        <dbReference type="EMBL" id="KAJ1704633.1"/>
    </source>
</evidence>
<feature type="domain" description="BSD" evidence="2">
    <location>
        <begin position="81"/>
        <end position="124"/>
    </location>
</feature>
<dbReference type="Gene3D" id="1.10.3970.10">
    <property type="entry name" value="BSD domain"/>
    <property type="match status" value="1"/>
</dbReference>